<keyword evidence="4" id="KW-1185">Reference proteome</keyword>
<feature type="non-terminal residue" evidence="3">
    <location>
        <position position="1"/>
    </location>
</feature>
<dbReference type="Pfam" id="PF00004">
    <property type="entry name" value="AAA"/>
    <property type="match status" value="1"/>
</dbReference>
<keyword evidence="1" id="KW-0547">Nucleotide-binding</keyword>
<dbReference type="SUPFAM" id="SSF52540">
    <property type="entry name" value="P-loop containing nucleoside triphosphate hydrolases"/>
    <property type="match status" value="1"/>
</dbReference>
<feature type="domain" description="AAA+ ATPase" evidence="2">
    <location>
        <begin position="51"/>
        <end position="187"/>
    </location>
</feature>
<evidence type="ECO:0000313" key="3">
    <source>
        <dbReference type="EMBL" id="KAF2433429.1"/>
    </source>
</evidence>
<dbReference type="InterPro" id="IPR003593">
    <property type="entry name" value="AAA+_ATPase"/>
</dbReference>
<dbReference type="FunFam" id="3.40.50.300:FF:002588">
    <property type="entry name" value="ATPase, AAA family"/>
    <property type="match status" value="1"/>
</dbReference>
<protein>
    <submittedName>
        <fullName evidence="3">AAA-domain-containing protein</fullName>
    </submittedName>
</protein>
<reference evidence="3" key="1">
    <citation type="journal article" date="2020" name="Stud. Mycol.">
        <title>101 Dothideomycetes genomes: a test case for predicting lifestyles and emergence of pathogens.</title>
        <authorList>
            <person name="Haridas S."/>
            <person name="Albert R."/>
            <person name="Binder M."/>
            <person name="Bloem J."/>
            <person name="Labutti K."/>
            <person name="Salamov A."/>
            <person name="Andreopoulos B."/>
            <person name="Baker S."/>
            <person name="Barry K."/>
            <person name="Bills G."/>
            <person name="Bluhm B."/>
            <person name="Cannon C."/>
            <person name="Castanera R."/>
            <person name="Culley D."/>
            <person name="Daum C."/>
            <person name="Ezra D."/>
            <person name="Gonzalez J."/>
            <person name="Henrissat B."/>
            <person name="Kuo A."/>
            <person name="Liang C."/>
            <person name="Lipzen A."/>
            <person name="Lutzoni F."/>
            <person name="Magnuson J."/>
            <person name="Mondo S."/>
            <person name="Nolan M."/>
            <person name="Ohm R."/>
            <person name="Pangilinan J."/>
            <person name="Park H.-J."/>
            <person name="Ramirez L."/>
            <person name="Alfaro M."/>
            <person name="Sun H."/>
            <person name="Tritt A."/>
            <person name="Yoshinaga Y."/>
            <person name="Zwiers L.-H."/>
            <person name="Turgeon B."/>
            <person name="Goodwin S."/>
            <person name="Spatafora J."/>
            <person name="Crous P."/>
            <person name="Grigoriev I."/>
        </authorList>
    </citation>
    <scope>NUCLEOTIDE SEQUENCE</scope>
    <source>
        <strain evidence="3">CBS 130266</strain>
    </source>
</reference>
<dbReference type="GO" id="GO:0016197">
    <property type="term" value="P:endosomal transport"/>
    <property type="evidence" value="ECO:0007669"/>
    <property type="project" value="TreeGrafter"/>
</dbReference>
<sequence length="203" mass="22482">LKESLLSCIIGKKEMVRWNDVAGLEEAKEELQEAVVLPARFPQLFQGSRKARRAILLYGPPGTGKSFLAKAIATEMNSTFFSVSSSDLLGKCRGESERLVKCLFEFARERKPSVLFIDEIDSLCGNRDGSGTNDHLSGLKAELLVQMDGVAKDNEGVLLVGATNRPGALDPAVRRRFQKKIHIPLPDETARRELFEIRARQIG</sequence>
<comment type="caution">
    <text evidence="3">The sequence shown here is derived from an EMBL/GenBank/DDBJ whole genome shotgun (WGS) entry which is preliminary data.</text>
</comment>
<dbReference type="PANTHER" id="PTHR23074">
    <property type="entry name" value="AAA DOMAIN-CONTAINING"/>
    <property type="match status" value="1"/>
</dbReference>
<dbReference type="PANTHER" id="PTHR23074:SF83">
    <property type="entry name" value="VACUOLAR PROTEIN SORTING-ASSOCIATED PROTEIN 4A"/>
    <property type="match status" value="1"/>
</dbReference>
<feature type="non-terminal residue" evidence="3">
    <location>
        <position position="203"/>
    </location>
</feature>
<proteinExistence type="inferred from homology"/>
<evidence type="ECO:0000259" key="2">
    <source>
        <dbReference type="SMART" id="SM00382"/>
    </source>
</evidence>
<dbReference type="AlphaFoldDB" id="A0A9P4U0C6"/>
<comment type="similarity">
    <text evidence="1">Belongs to the AAA ATPase family.</text>
</comment>
<dbReference type="Gene3D" id="1.10.8.60">
    <property type="match status" value="1"/>
</dbReference>
<dbReference type="SMART" id="SM00382">
    <property type="entry name" value="AAA"/>
    <property type="match status" value="1"/>
</dbReference>
<organism evidence="3 4">
    <name type="scientific">Tothia fuscella</name>
    <dbReference type="NCBI Taxonomy" id="1048955"/>
    <lineage>
        <taxon>Eukaryota</taxon>
        <taxon>Fungi</taxon>
        <taxon>Dikarya</taxon>
        <taxon>Ascomycota</taxon>
        <taxon>Pezizomycotina</taxon>
        <taxon>Dothideomycetes</taxon>
        <taxon>Pleosporomycetidae</taxon>
        <taxon>Venturiales</taxon>
        <taxon>Cylindrosympodiaceae</taxon>
        <taxon>Tothia</taxon>
    </lineage>
</organism>
<dbReference type="GO" id="GO:0007033">
    <property type="term" value="P:vacuole organization"/>
    <property type="evidence" value="ECO:0007669"/>
    <property type="project" value="TreeGrafter"/>
</dbReference>
<dbReference type="GO" id="GO:0005524">
    <property type="term" value="F:ATP binding"/>
    <property type="evidence" value="ECO:0007669"/>
    <property type="project" value="UniProtKB-KW"/>
</dbReference>
<dbReference type="InterPro" id="IPR003960">
    <property type="entry name" value="ATPase_AAA_CS"/>
</dbReference>
<dbReference type="InterPro" id="IPR050304">
    <property type="entry name" value="MT-severing_AAA_ATPase"/>
</dbReference>
<dbReference type="PROSITE" id="PS00674">
    <property type="entry name" value="AAA"/>
    <property type="match status" value="1"/>
</dbReference>
<evidence type="ECO:0000313" key="4">
    <source>
        <dbReference type="Proteomes" id="UP000800235"/>
    </source>
</evidence>
<gene>
    <name evidence="3" type="ORF">EJ08DRAFT_570311</name>
</gene>
<dbReference type="InterPro" id="IPR027417">
    <property type="entry name" value="P-loop_NTPase"/>
</dbReference>
<dbReference type="OrthoDB" id="29072at2759"/>
<dbReference type="Proteomes" id="UP000800235">
    <property type="component" value="Unassembled WGS sequence"/>
</dbReference>
<dbReference type="EMBL" id="MU007021">
    <property type="protein sequence ID" value="KAF2433429.1"/>
    <property type="molecule type" value="Genomic_DNA"/>
</dbReference>
<evidence type="ECO:0000256" key="1">
    <source>
        <dbReference type="RuleBase" id="RU003651"/>
    </source>
</evidence>
<dbReference type="InterPro" id="IPR003959">
    <property type="entry name" value="ATPase_AAA_core"/>
</dbReference>
<name>A0A9P4U0C6_9PEZI</name>
<accession>A0A9P4U0C6</accession>
<dbReference type="GO" id="GO:0016887">
    <property type="term" value="F:ATP hydrolysis activity"/>
    <property type="evidence" value="ECO:0007669"/>
    <property type="project" value="InterPro"/>
</dbReference>
<dbReference type="Gene3D" id="3.40.50.300">
    <property type="entry name" value="P-loop containing nucleotide triphosphate hydrolases"/>
    <property type="match status" value="1"/>
</dbReference>
<keyword evidence="1" id="KW-0067">ATP-binding</keyword>